<reference evidence="3" key="1">
    <citation type="submission" date="2025-08" db="UniProtKB">
        <authorList>
            <consortium name="Ensembl"/>
        </authorList>
    </citation>
    <scope>IDENTIFICATION</scope>
</reference>
<sequence length="129" mass="13928">MSNRITSSLNLICPVLAAGGTQPKELVFTARVLSGDEAKRLGLVNQAVEQNKTGDAAYLRALDLARETIPQGPIAIRMAKLAINQGTEVDLNTGLAVEEACYALVIPTKDRLEGLLAFKEKRPPHYKGE</sequence>
<dbReference type="AlphaFoldDB" id="A0A8C1TDJ2"/>
<dbReference type="GO" id="GO:0004300">
    <property type="term" value="F:enoyl-CoA hydratase activity"/>
    <property type="evidence" value="ECO:0007669"/>
    <property type="project" value="UniProtKB-ARBA"/>
</dbReference>
<dbReference type="InterPro" id="IPR001753">
    <property type="entry name" value="Enoyl-CoA_hydra/iso"/>
</dbReference>
<protein>
    <submittedName>
        <fullName evidence="3">AU RNA binding protein/enoyl-CoA hydratase</fullName>
    </submittedName>
</protein>
<accession>A0A8C1TDJ2</accession>
<dbReference type="Gene3D" id="1.10.12.10">
    <property type="entry name" value="Lyase 2-enoyl-coa Hydratase, Chain A, domain 2"/>
    <property type="match status" value="1"/>
</dbReference>
<dbReference type="SUPFAM" id="SSF52096">
    <property type="entry name" value="ClpP/crotonase"/>
    <property type="match status" value="1"/>
</dbReference>
<organism evidence="3 4">
    <name type="scientific">Cyprinus carpio</name>
    <name type="common">Common carp</name>
    <dbReference type="NCBI Taxonomy" id="7962"/>
    <lineage>
        <taxon>Eukaryota</taxon>
        <taxon>Metazoa</taxon>
        <taxon>Chordata</taxon>
        <taxon>Craniata</taxon>
        <taxon>Vertebrata</taxon>
        <taxon>Euteleostomi</taxon>
        <taxon>Actinopterygii</taxon>
        <taxon>Neopterygii</taxon>
        <taxon>Teleostei</taxon>
        <taxon>Ostariophysi</taxon>
        <taxon>Cypriniformes</taxon>
        <taxon>Cyprinidae</taxon>
        <taxon>Cyprininae</taxon>
        <taxon>Cyprinus</taxon>
    </lineage>
</organism>
<keyword evidence="2" id="KW-0456">Lyase</keyword>
<name>A0A8C1TDJ2_CYPCA</name>
<dbReference type="Proteomes" id="UP000694700">
    <property type="component" value="Unplaced"/>
</dbReference>
<dbReference type="PANTHER" id="PTHR11941:SF12">
    <property type="entry name" value="METHYLGLUTACONYL-COA HYDRATASE, MITOCHONDRIAL"/>
    <property type="match status" value="1"/>
</dbReference>
<dbReference type="FunFam" id="1.10.12.10:FF:000001">
    <property type="entry name" value="Probable enoyl-CoA hydratase, mitochondrial"/>
    <property type="match status" value="1"/>
</dbReference>
<evidence type="ECO:0000256" key="2">
    <source>
        <dbReference type="ARBA" id="ARBA00023239"/>
    </source>
</evidence>
<dbReference type="GO" id="GO:0005739">
    <property type="term" value="C:mitochondrion"/>
    <property type="evidence" value="ECO:0007669"/>
    <property type="project" value="TreeGrafter"/>
</dbReference>
<dbReference type="PANTHER" id="PTHR11941">
    <property type="entry name" value="ENOYL-COA HYDRATASE-RELATED"/>
    <property type="match status" value="1"/>
</dbReference>
<dbReference type="GO" id="GO:0006635">
    <property type="term" value="P:fatty acid beta-oxidation"/>
    <property type="evidence" value="ECO:0007669"/>
    <property type="project" value="TreeGrafter"/>
</dbReference>
<dbReference type="Gene3D" id="3.90.226.10">
    <property type="entry name" value="2-enoyl-CoA Hydratase, Chain A, domain 1"/>
    <property type="match status" value="1"/>
</dbReference>
<dbReference type="Ensembl" id="ENSCCRT00015021035.1">
    <property type="protein sequence ID" value="ENSCCRP00015020293.1"/>
    <property type="gene ID" value="ENSCCRG00015008815.1"/>
</dbReference>
<dbReference type="InterPro" id="IPR029045">
    <property type="entry name" value="ClpP/crotonase-like_dom_sf"/>
</dbReference>
<evidence type="ECO:0000313" key="4">
    <source>
        <dbReference type="Proteomes" id="UP000694700"/>
    </source>
</evidence>
<comment type="similarity">
    <text evidence="1">Belongs to the enoyl-CoA hydratase/isomerase family.</text>
</comment>
<dbReference type="Pfam" id="PF00378">
    <property type="entry name" value="ECH_1"/>
    <property type="match status" value="1"/>
</dbReference>
<evidence type="ECO:0000256" key="1">
    <source>
        <dbReference type="ARBA" id="ARBA00005254"/>
    </source>
</evidence>
<dbReference type="InterPro" id="IPR014748">
    <property type="entry name" value="Enoyl-CoA_hydra_C"/>
</dbReference>
<evidence type="ECO:0000313" key="3">
    <source>
        <dbReference type="Ensembl" id="ENSCCRP00015020293.1"/>
    </source>
</evidence>
<proteinExistence type="inferred from homology"/>